<sequence length="208" mass="22837">MGSALGRIAEEQPRYEVMHALARAAYELRAYEACCVVETSYESARGMVRGDQGGSFMRLAKFIGVMSAPANDRREKIAMTSPVFMSPEGEDGAGRYVMQFVLPKSKFPGGASEAPAPTSDGVVVRDLPARYMAVRRFSGRMNEDLVMEEMKKLREALRADGVLLVNGESTPTQYAGYNPPWTPGPMRTNEVMVEIDPSSIPKLESAME</sequence>
<dbReference type="KEGG" id="ota:OT_ostta03g03490"/>
<evidence type="ECO:0000313" key="2">
    <source>
        <dbReference type="EMBL" id="CAL52999.1"/>
    </source>
</evidence>
<dbReference type="InterPro" id="IPR011256">
    <property type="entry name" value="Reg_factor_effector_dom_sf"/>
</dbReference>
<dbReference type="PANTHER" id="PTHR11220">
    <property type="entry name" value="HEME-BINDING PROTEIN-RELATED"/>
    <property type="match status" value="1"/>
</dbReference>
<reference evidence="2" key="2">
    <citation type="journal article" date="2014" name="BMC Genomics">
        <title>An improved genome of the model marine alga Ostreococcus tauri unfolds by assessing Illumina de novo assemblies.</title>
        <authorList>
            <person name="Blanc-Mathieu R."/>
            <person name="Verhelst B."/>
            <person name="Derelle E."/>
            <person name="Rombauts S."/>
            <person name="Bouget F.Y."/>
            <person name="Carre I."/>
            <person name="Chateau A."/>
            <person name="Eyre-Walker A."/>
            <person name="Grimsley N."/>
            <person name="Moreau H."/>
            <person name="Piegu B."/>
            <person name="Rivals E."/>
            <person name="Schackwitz W."/>
            <person name="Van de Peer Y."/>
            <person name="Piganeau G."/>
        </authorList>
    </citation>
    <scope>NUCLEOTIDE SEQUENCE</scope>
    <source>
        <strain evidence="2">RCC4221</strain>
    </source>
</reference>
<dbReference type="SUPFAM" id="SSF55136">
    <property type="entry name" value="Probable bacterial effector-binding domain"/>
    <property type="match status" value="1"/>
</dbReference>
<dbReference type="FunCoup" id="Q01CF4">
    <property type="interactions" value="6"/>
</dbReference>
<reference evidence="3" key="3">
    <citation type="submission" date="2017-04" db="EMBL/GenBank/DDBJ databases">
        <title>Population genomics of picophytoplankton unveils novel chromosome hypervariability.</title>
        <authorList>
            <consortium name="DOE Joint Genome Institute"/>
            <person name="Blanc-Mathieu R."/>
            <person name="Krasovec M."/>
            <person name="Hebrard M."/>
            <person name="Yau S."/>
            <person name="Desgranges E."/>
            <person name="Martin J."/>
            <person name="Schackwitz W."/>
            <person name="Kuo A."/>
            <person name="Salin G."/>
            <person name="Donnadieu C."/>
            <person name="Desdevises Y."/>
            <person name="Sanchez-Ferandin S."/>
            <person name="Moreau H."/>
            <person name="Rivals E."/>
            <person name="Grigoriev I.V."/>
            <person name="Grimsley N."/>
            <person name="Eyre-Walker A."/>
            <person name="Piganeau G."/>
        </authorList>
    </citation>
    <scope>NUCLEOTIDE SEQUENCE [LARGE SCALE GENOMIC DNA]</scope>
    <source>
        <strain evidence="3">RCC 1115</strain>
    </source>
</reference>
<accession>A0A454XYA2</accession>
<evidence type="ECO:0000256" key="1">
    <source>
        <dbReference type="ARBA" id="ARBA00009817"/>
    </source>
</evidence>
<dbReference type="InParanoid" id="Q01CF4"/>
<evidence type="ECO:0000313" key="3">
    <source>
        <dbReference type="EMBL" id="OUS43949.1"/>
    </source>
</evidence>
<organism evidence="2 4">
    <name type="scientific">Ostreococcus tauri</name>
    <name type="common">Marine green alga</name>
    <dbReference type="NCBI Taxonomy" id="70448"/>
    <lineage>
        <taxon>Eukaryota</taxon>
        <taxon>Viridiplantae</taxon>
        <taxon>Chlorophyta</taxon>
        <taxon>Mamiellophyceae</taxon>
        <taxon>Mamiellales</taxon>
        <taxon>Bathycoccaceae</taxon>
        <taxon>Ostreococcus</taxon>
    </lineage>
</organism>
<dbReference type="EMBL" id="CAID01000003">
    <property type="protein sequence ID" value="CAL52999.1"/>
    <property type="molecule type" value="Genomic_DNA"/>
</dbReference>
<dbReference type="PANTHER" id="PTHR11220:SF1">
    <property type="entry name" value="HEME-BINDING PROTEIN 2"/>
    <property type="match status" value="1"/>
</dbReference>
<dbReference type="RefSeq" id="XP_003078259.1">
    <property type="nucleotide sequence ID" value="XM_003078211.1"/>
</dbReference>
<dbReference type="Gene3D" id="3.20.80.10">
    <property type="entry name" value="Regulatory factor, effector binding domain"/>
    <property type="match status" value="1"/>
</dbReference>
<accession>A0A1Y5I354</accession>
<dbReference type="AlphaFoldDB" id="Q01CF4"/>
<dbReference type="Proteomes" id="UP000009170">
    <property type="component" value="Unassembled WGS sequence"/>
</dbReference>
<reference evidence="2 4" key="1">
    <citation type="journal article" date="2006" name="Proc. Natl. Acad. Sci. U.S.A.">
        <title>Genome analysis of the smallest free-living eukaryote Ostreococcus tauri unveils many unique features.</title>
        <authorList>
            <person name="Derelle E."/>
            <person name="Ferraz C."/>
            <person name="Rombauts S."/>
            <person name="Rouze P."/>
            <person name="Worden A.Z."/>
            <person name="Robbens S."/>
            <person name="Partensky F."/>
            <person name="Degroeve S."/>
            <person name="Echeynie S."/>
            <person name="Cooke R."/>
            <person name="Saeys Y."/>
            <person name="Wuyts J."/>
            <person name="Jabbari K."/>
            <person name="Bowler C."/>
            <person name="Panaud O."/>
            <person name="Piegu B."/>
            <person name="Ball S.G."/>
            <person name="Ral J.-P."/>
            <person name="Bouget F.-Y."/>
            <person name="Piganeau G."/>
            <person name="De Baets B."/>
            <person name="Picard A."/>
            <person name="Delseny M."/>
            <person name="Demaille J."/>
            <person name="Van de Peer Y."/>
            <person name="Moreau H."/>
        </authorList>
    </citation>
    <scope>NUCLEOTIDE SEQUENCE [LARGE SCALE GENOMIC DNA]</scope>
    <source>
        <strain evidence="2 4">OTTH0595</strain>
    </source>
</reference>
<dbReference type="OrthoDB" id="6424451at2759"/>
<dbReference type="OMA" id="MPSKWSM"/>
<keyword evidence="4" id="KW-1185">Reference proteome</keyword>
<protein>
    <submittedName>
        <fullName evidence="2">SOUL haem-binding protein</fullName>
    </submittedName>
    <submittedName>
        <fullName evidence="3">SOUL heme-binding family protein</fullName>
    </submittedName>
</protein>
<dbReference type="Pfam" id="PF04832">
    <property type="entry name" value="SOUL"/>
    <property type="match status" value="1"/>
</dbReference>
<proteinExistence type="inferred from homology"/>
<dbReference type="EMBL" id="KZ155826">
    <property type="protein sequence ID" value="OUS43949.1"/>
    <property type="molecule type" value="Genomic_DNA"/>
</dbReference>
<dbReference type="Proteomes" id="UP000195557">
    <property type="component" value="Unassembled WGS sequence"/>
</dbReference>
<gene>
    <name evidence="3" type="ORF">BE221DRAFT_207271</name>
    <name evidence="2" type="ORF">OT_ostta03g03490</name>
</gene>
<dbReference type="GeneID" id="9833837"/>
<comment type="similarity">
    <text evidence="1">Belongs to the HEBP family.</text>
</comment>
<dbReference type="InterPro" id="IPR006917">
    <property type="entry name" value="SOUL_heme-bd"/>
</dbReference>
<name>Q01CF4_OSTTA</name>
<evidence type="ECO:0000313" key="4">
    <source>
        <dbReference type="Proteomes" id="UP000009170"/>
    </source>
</evidence>
<accession>Q01CF4</accession>